<sequence length="255" mass="26920">MTNRLGLRALELADAWHDLVVGGSCIGCRRPGRLLCRECRAALPTQARSRPPAPAPTGIVPVFAAGPYEGLLKELVIGLKEHQLLALRTPLAGLLALSVLEAMVATGGDPSGDPDATTILVPVPSRPASVRERGLDSTSAITRGAAALLRRQGVGVRHHRLLRTRPGVADQAGLDFRQRQANLDGSITCPASGIRTLARTTPRAGFIVCDDVITTGATARDAQRALESAGLRVKGIATVAATQRRSRVQTEETIM</sequence>
<dbReference type="OrthoDB" id="5244859at2"/>
<dbReference type="Gene3D" id="3.40.50.2020">
    <property type="match status" value="1"/>
</dbReference>
<dbReference type="SUPFAM" id="SSF53271">
    <property type="entry name" value="PRTase-like"/>
    <property type="match status" value="1"/>
</dbReference>
<proteinExistence type="inferred from homology"/>
<protein>
    <submittedName>
        <fullName evidence="2">Putative amidophosphoribosyltransferase</fullName>
    </submittedName>
</protein>
<comment type="similarity">
    <text evidence="1">Belongs to the ComF/GntX family.</text>
</comment>
<dbReference type="Proteomes" id="UP000320209">
    <property type="component" value="Unassembled WGS sequence"/>
</dbReference>
<dbReference type="AlphaFoldDB" id="A0A543A402"/>
<dbReference type="InterPro" id="IPR000836">
    <property type="entry name" value="PRTase_dom"/>
</dbReference>
<evidence type="ECO:0000313" key="2">
    <source>
        <dbReference type="EMBL" id="TQL67307.1"/>
    </source>
</evidence>
<accession>A0A543A402</accession>
<dbReference type="InterPro" id="IPR029057">
    <property type="entry name" value="PRTase-like"/>
</dbReference>
<evidence type="ECO:0000313" key="3">
    <source>
        <dbReference type="Proteomes" id="UP000320209"/>
    </source>
</evidence>
<dbReference type="GO" id="GO:0016757">
    <property type="term" value="F:glycosyltransferase activity"/>
    <property type="evidence" value="ECO:0007669"/>
    <property type="project" value="UniProtKB-KW"/>
</dbReference>
<dbReference type="PANTHER" id="PTHR47505:SF1">
    <property type="entry name" value="DNA UTILIZATION PROTEIN YHGH"/>
    <property type="match status" value="1"/>
</dbReference>
<dbReference type="RefSeq" id="WP_141779422.1">
    <property type="nucleotide sequence ID" value="NZ_VFOV01000001.1"/>
</dbReference>
<keyword evidence="2" id="KW-0328">Glycosyltransferase</keyword>
<organism evidence="2 3">
    <name type="scientific">Nocardioides albertanoniae</name>
    <dbReference type="NCBI Taxonomy" id="1175486"/>
    <lineage>
        <taxon>Bacteria</taxon>
        <taxon>Bacillati</taxon>
        <taxon>Actinomycetota</taxon>
        <taxon>Actinomycetes</taxon>
        <taxon>Propionibacteriales</taxon>
        <taxon>Nocardioidaceae</taxon>
        <taxon>Nocardioides</taxon>
    </lineage>
</organism>
<reference evidence="2 3" key="1">
    <citation type="submission" date="2019-06" db="EMBL/GenBank/DDBJ databases">
        <title>Sequencing the genomes of 1000 actinobacteria strains.</title>
        <authorList>
            <person name="Klenk H.-P."/>
        </authorList>
    </citation>
    <scope>NUCLEOTIDE SEQUENCE [LARGE SCALE GENOMIC DNA]</scope>
    <source>
        <strain evidence="2 3">DSM 25218</strain>
    </source>
</reference>
<name>A0A543A402_9ACTN</name>
<dbReference type="EMBL" id="VFOV01000001">
    <property type="protein sequence ID" value="TQL67307.1"/>
    <property type="molecule type" value="Genomic_DNA"/>
</dbReference>
<keyword evidence="2" id="KW-0808">Transferase</keyword>
<dbReference type="CDD" id="cd06223">
    <property type="entry name" value="PRTases_typeI"/>
    <property type="match status" value="1"/>
</dbReference>
<keyword evidence="3" id="KW-1185">Reference proteome</keyword>
<dbReference type="InterPro" id="IPR051910">
    <property type="entry name" value="ComF/GntX_DNA_util-trans"/>
</dbReference>
<dbReference type="PANTHER" id="PTHR47505">
    <property type="entry name" value="DNA UTILIZATION PROTEIN YHGH"/>
    <property type="match status" value="1"/>
</dbReference>
<evidence type="ECO:0000256" key="1">
    <source>
        <dbReference type="ARBA" id="ARBA00008007"/>
    </source>
</evidence>
<gene>
    <name evidence="2" type="ORF">FB381_1181</name>
</gene>
<comment type="caution">
    <text evidence="2">The sequence shown here is derived from an EMBL/GenBank/DDBJ whole genome shotgun (WGS) entry which is preliminary data.</text>
</comment>